<dbReference type="PANTHER" id="PTHR14375:SF2">
    <property type="entry name" value="SIMILAR TO RIKEN CDNA 4931414P19"/>
    <property type="match status" value="1"/>
</dbReference>
<dbReference type="GeneID" id="118404982"/>
<accession>A0A9J7KFD6</accession>
<feature type="region of interest" description="Disordered" evidence="1">
    <location>
        <begin position="245"/>
        <end position="274"/>
    </location>
</feature>
<dbReference type="InterPro" id="IPR028101">
    <property type="entry name" value="DUF4616"/>
</dbReference>
<dbReference type="KEGG" id="bfo:118404982"/>
<proteinExistence type="predicted"/>
<feature type="compositionally biased region" description="Acidic residues" evidence="1">
    <location>
        <begin position="355"/>
        <end position="371"/>
    </location>
</feature>
<dbReference type="PANTHER" id="PTHR14375">
    <property type="entry name" value="SIMILAR TO RIKEN CDNA 4931414P19"/>
    <property type="match status" value="1"/>
</dbReference>
<name>A0A9J7KFD6_BRAFL</name>
<dbReference type="AlphaFoldDB" id="A0A9J7KFD6"/>
<evidence type="ECO:0000256" key="1">
    <source>
        <dbReference type="SAM" id="MobiDB-lite"/>
    </source>
</evidence>
<evidence type="ECO:0000313" key="2">
    <source>
        <dbReference type="Proteomes" id="UP000001554"/>
    </source>
</evidence>
<dbReference type="Pfam" id="PF15394">
    <property type="entry name" value="DUF4616"/>
    <property type="match status" value="1"/>
</dbReference>
<protein>
    <submittedName>
        <fullName evidence="3">Uncharacterized protein LOC118404982</fullName>
    </submittedName>
</protein>
<dbReference type="OrthoDB" id="8491220at2759"/>
<reference evidence="3" key="2">
    <citation type="submission" date="2025-08" db="UniProtKB">
        <authorList>
            <consortium name="RefSeq"/>
        </authorList>
    </citation>
    <scope>IDENTIFICATION</scope>
    <source>
        <strain evidence="3">S238N-H82</strain>
        <tissue evidence="3">Testes</tissue>
    </source>
</reference>
<feature type="region of interest" description="Disordered" evidence="1">
    <location>
        <begin position="297"/>
        <end position="371"/>
    </location>
</feature>
<dbReference type="RefSeq" id="XP_035660274.1">
    <property type="nucleotide sequence ID" value="XM_035804381.1"/>
</dbReference>
<keyword evidence="2" id="KW-1185">Reference proteome</keyword>
<evidence type="ECO:0000313" key="3">
    <source>
        <dbReference type="RefSeq" id="XP_035660274.1"/>
    </source>
</evidence>
<dbReference type="Proteomes" id="UP000001554">
    <property type="component" value="Chromosome 17"/>
</dbReference>
<reference evidence="2" key="1">
    <citation type="journal article" date="2020" name="Nat. Ecol. Evol.">
        <title>Deeply conserved synteny resolves early events in vertebrate evolution.</title>
        <authorList>
            <person name="Simakov O."/>
            <person name="Marletaz F."/>
            <person name="Yue J.X."/>
            <person name="O'Connell B."/>
            <person name="Jenkins J."/>
            <person name="Brandt A."/>
            <person name="Calef R."/>
            <person name="Tung C.H."/>
            <person name="Huang T.K."/>
            <person name="Schmutz J."/>
            <person name="Satoh N."/>
            <person name="Yu J.K."/>
            <person name="Putnam N.H."/>
            <person name="Green R.E."/>
            <person name="Rokhsar D.S."/>
        </authorList>
    </citation>
    <scope>NUCLEOTIDE SEQUENCE [LARGE SCALE GENOMIC DNA]</scope>
    <source>
        <strain evidence="2">S238N-H82</strain>
    </source>
</reference>
<gene>
    <name evidence="3" type="primary">LOC118404982</name>
</gene>
<feature type="compositionally biased region" description="Gly residues" evidence="1">
    <location>
        <begin position="308"/>
        <end position="318"/>
    </location>
</feature>
<dbReference type="OMA" id="QERTERX"/>
<sequence>MSTPNRKRSADGTLVMSEERTVNLNDVFRGMSNVGKKVERMQRSMDDNHMETLELIRAMREEMRQQQPTRTANSSKLPPGLSAKVRQAHRNLGEDHQYNNERFNSPHNEAVTGVLMESVRDSGMELEDNVIRKACNRFFENLKTQAKHAQQGRTKEVGETKKRTSRRDRLFKNRLIVSKTLHPEDVTKYIQGAGPTFMSDEESEPEDKNVVVACPPRWRSRKLSQYLLECQQVLDENFLLRKAPSGQKRRKRVEGRHSSRNAPQGRAAAKYIEDEASGVDTRGAVAAGGVGIENEVNGVDTRDVVAAGGSGTGGGRGRGSVSEDNSDLIGAVGRGARKTDGRGGRRSGTSNNVISDDETSDSEASDSEASN</sequence>
<organism evidence="2 3">
    <name type="scientific">Branchiostoma floridae</name>
    <name type="common">Florida lancelet</name>
    <name type="synonym">Amphioxus</name>
    <dbReference type="NCBI Taxonomy" id="7739"/>
    <lineage>
        <taxon>Eukaryota</taxon>
        <taxon>Metazoa</taxon>
        <taxon>Chordata</taxon>
        <taxon>Cephalochordata</taxon>
        <taxon>Leptocardii</taxon>
        <taxon>Amphioxiformes</taxon>
        <taxon>Branchiostomatidae</taxon>
        <taxon>Branchiostoma</taxon>
    </lineage>
</organism>